<evidence type="ECO:0000259" key="4">
    <source>
        <dbReference type="Pfam" id="PF00149"/>
    </source>
</evidence>
<dbReference type="OrthoDB" id="411211at2759"/>
<dbReference type="AlphaFoldDB" id="A0A8H7Q6I9"/>
<keyword evidence="6" id="KW-1185">Reference proteome</keyword>
<evidence type="ECO:0000256" key="3">
    <source>
        <dbReference type="SAM" id="SignalP"/>
    </source>
</evidence>
<dbReference type="InterPro" id="IPR029052">
    <property type="entry name" value="Metallo-depent_PP-like"/>
</dbReference>
<dbReference type="PANTHER" id="PTHR10161">
    <property type="entry name" value="TARTRATE-RESISTANT ACID PHOSPHATASE TYPE 5"/>
    <property type="match status" value="1"/>
</dbReference>
<keyword evidence="1 3" id="KW-0732">Signal</keyword>
<dbReference type="Gene3D" id="3.60.21.10">
    <property type="match status" value="1"/>
</dbReference>
<name>A0A8H7Q6I9_MORIS</name>
<dbReference type="Proteomes" id="UP000654370">
    <property type="component" value="Unassembled WGS sequence"/>
</dbReference>
<sequence length="361" mass="39995">MQLSFLATALAIVLASVEARPAGHRPPHPPHGGRHHQGGKIAIFGDYGWKGWNIPTAAQCVGLPAVGNCDPSAIASYPQGVAAQETTAKFFGQVCQKHTCNEVITTGENYNHFKVGFIEMYTAKSLQIPWSPSIGNHDIVANTSVQMELDAHKYDRRWYMPSRWYAHDVTVNDVKYHFTVLDSSPFISSYRTNPASPYYSQELINTMNATMLQEQIDFLDKSSAESDADWKFVVMHHPILSTSKNYTSSKDMGGLFQIVEKHKLTVINGHDHVLSHQQGNNTDFFTVGAGSLTAASDGNNGVYEPYIKYVAANATYADNGLALLSGTKEELVVEYYEYLKGAKTPSYTAIVKQNRQYNITI</sequence>
<evidence type="ECO:0000256" key="2">
    <source>
        <dbReference type="ARBA" id="ARBA00022801"/>
    </source>
</evidence>
<reference evidence="5" key="1">
    <citation type="submission" date="2020-12" db="EMBL/GenBank/DDBJ databases">
        <title>Metabolic potential, ecology and presence of endohyphal bacteria is reflected in genomic diversity of Mucoromycotina.</title>
        <authorList>
            <person name="Muszewska A."/>
            <person name="Okrasinska A."/>
            <person name="Steczkiewicz K."/>
            <person name="Drgas O."/>
            <person name="Orlowska M."/>
            <person name="Perlinska-Lenart U."/>
            <person name="Aleksandrzak-Piekarczyk T."/>
            <person name="Szatraj K."/>
            <person name="Zielenkiewicz U."/>
            <person name="Pilsyk S."/>
            <person name="Malc E."/>
            <person name="Mieczkowski P."/>
            <person name="Kruszewska J.S."/>
            <person name="Biernat P."/>
            <person name="Pawlowska J."/>
        </authorList>
    </citation>
    <scope>NUCLEOTIDE SEQUENCE</scope>
    <source>
        <strain evidence="5">WA0000067209</strain>
    </source>
</reference>
<dbReference type="InterPro" id="IPR004843">
    <property type="entry name" value="Calcineurin-like_PHP"/>
</dbReference>
<evidence type="ECO:0000313" key="6">
    <source>
        <dbReference type="Proteomes" id="UP000654370"/>
    </source>
</evidence>
<proteinExistence type="predicted"/>
<dbReference type="EMBL" id="JAEPQZ010000001">
    <property type="protein sequence ID" value="KAG2186004.1"/>
    <property type="molecule type" value="Genomic_DNA"/>
</dbReference>
<comment type="caution">
    <text evidence="5">The sequence shown here is derived from an EMBL/GenBank/DDBJ whole genome shotgun (WGS) entry which is preliminary data.</text>
</comment>
<evidence type="ECO:0000313" key="5">
    <source>
        <dbReference type="EMBL" id="KAG2186004.1"/>
    </source>
</evidence>
<gene>
    <name evidence="5" type="ORF">INT43_002442</name>
</gene>
<dbReference type="InterPro" id="IPR051558">
    <property type="entry name" value="Metallophosphoesterase_PAP"/>
</dbReference>
<dbReference type="GO" id="GO:0016787">
    <property type="term" value="F:hydrolase activity"/>
    <property type="evidence" value="ECO:0007669"/>
    <property type="project" value="UniProtKB-KW"/>
</dbReference>
<feature type="signal peptide" evidence="3">
    <location>
        <begin position="1"/>
        <end position="19"/>
    </location>
</feature>
<dbReference type="SUPFAM" id="SSF56300">
    <property type="entry name" value="Metallo-dependent phosphatases"/>
    <property type="match status" value="1"/>
</dbReference>
<dbReference type="Pfam" id="PF00149">
    <property type="entry name" value="Metallophos"/>
    <property type="match status" value="1"/>
</dbReference>
<feature type="domain" description="Calcineurin-like phosphoesterase" evidence="4">
    <location>
        <begin position="40"/>
        <end position="273"/>
    </location>
</feature>
<dbReference type="PANTHER" id="PTHR10161:SF14">
    <property type="entry name" value="TARTRATE-RESISTANT ACID PHOSPHATASE TYPE 5"/>
    <property type="match status" value="1"/>
</dbReference>
<protein>
    <recommendedName>
        <fullName evidence="4">Calcineurin-like phosphoesterase domain-containing protein</fullName>
    </recommendedName>
</protein>
<organism evidence="5 6">
    <name type="scientific">Mortierella isabellina</name>
    <name type="common">Filamentous fungus</name>
    <name type="synonym">Umbelopsis isabellina</name>
    <dbReference type="NCBI Taxonomy" id="91625"/>
    <lineage>
        <taxon>Eukaryota</taxon>
        <taxon>Fungi</taxon>
        <taxon>Fungi incertae sedis</taxon>
        <taxon>Mucoromycota</taxon>
        <taxon>Mucoromycotina</taxon>
        <taxon>Umbelopsidomycetes</taxon>
        <taxon>Umbelopsidales</taxon>
        <taxon>Umbelopsidaceae</taxon>
        <taxon>Umbelopsis</taxon>
    </lineage>
</organism>
<keyword evidence="2" id="KW-0378">Hydrolase</keyword>
<evidence type="ECO:0000256" key="1">
    <source>
        <dbReference type="ARBA" id="ARBA00022729"/>
    </source>
</evidence>
<feature type="chain" id="PRO_5034124661" description="Calcineurin-like phosphoesterase domain-containing protein" evidence="3">
    <location>
        <begin position="20"/>
        <end position="361"/>
    </location>
</feature>
<accession>A0A8H7Q6I9</accession>